<dbReference type="GO" id="GO:0046789">
    <property type="term" value="F:host cell surface receptor binding"/>
    <property type="evidence" value="ECO:0007669"/>
    <property type="project" value="InterPro"/>
</dbReference>
<feature type="non-terminal residue" evidence="2">
    <location>
        <position position="194"/>
    </location>
</feature>
<accession>Q1L090</accession>
<sequence length="194" mass="22836">PPRRKKLCIYYFGNNAEISKMKTQDVLRDAFIKSAAAETFLSWQYYKSKNGGSKLEKELESGIIPEDFKRQMFYTFGDYRDFLFGTDISKGHGKGSELEKQIYSLFPPNGEKASKLTCEQWWNENGPKIWEAMLCALSYDTKERNFKKEVHIKLTENYTYANVKFIGENTPNLSTFAEIPQFFRWLTEWRDDFC</sequence>
<proteinExistence type="evidence at transcript level"/>
<protein>
    <submittedName>
        <fullName evidence="2">EMP1 variant surface antigen</fullName>
    </submittedName>
</protein>
<gene>
    <name evidence="2" type="primary">var</name>
</gene>
<dbReference type="InterPro" id="IPR042202">
    <property type="entry name" value="Duffy-ag-bd_sf"/>
</dbReference>
<dbReference type="AlphaFoldDB" id="Q1L090"/>
<dbReference type="Pfam" id="PF05424">
    <property type="entry name" value="Duffy_binding"/>
    <property type="match status" value="1"/>
</dbReference>
<dbReference type="EMBL" id="DQ286627">
    <property type="protein sequence ID" value="ABB88687.1"/>
    <property type="molecule type" value="mRNA"/>
</dbReference>
<dbReference type="InterPro" id="IPR008602">
    <property type="entry name" value="Duffy-antigen-binding"/>
</dbReference>
<reference evidence="2" key="1">
    <citation type="journal article" date="2006" name="Infect. Immun.">
        <title>Transcribed var genes associated with placental malaria in Malawian women.</title>
        <authorList>
            <person name="Duffy M.F."/>
            <person name="Caragounis A."/>
            <person name="Noviyanti R."/>
            <person name="Kyriacou H.M."/>
            <person name="Choong E.K."/>
            <person name="Boysen K."/>
            <person name="Healer J."/>
            <person name="Rowe J.A."/>
            <person name="Molyneux M.E."/>
            <person name="Brown G.V."/>
            <person name="Rogerson S.J."/>
        </authorList>
    </citation>
    <scope>NUCLEOTIDE SEQUENCE</scope>
    <source>
        <strain evidence="2">MP1476-3</strain>
    </source>
</reference>
<name>Q1L090_PLAFA</name>
<feature type="domain" description="Duffy-antigen binding" evidence="1">
    <location>
        <begin position="1"/>
        <end position="184"/>
    </location>
</feature>
<dbReference type="SUPFAM" id="SSF140924">
    <property type="entry name" value="Duffy binding domain-like"/>
    <property type="match status" value="1"/>
</dbReference>
<dbReference type="Gene3D" id="1.20.1310.20">
    <property type="entry name" value="Duffy-antigen binding domain"/>
    <property type="match status" value="1"/>
</dbReference>
<organism evidence="2">
    <name type="scientific">Plasmodium falciparum</name>
    <name type="common">malaria parasite P. falciparum</name>
    <dbReference type="NCBI Taxonomy" id="5833"/>
    <lineage>
        <taxon>Eukaryota</taxon>
        <taxon>Sar</taxon>
        <taxon>Alveolata</taxon>
        <taxon>Apicomplexa</taxon>
        <taxon>Aconoidasida</taxon>
        <taxon>Haemosporida</taxon>
        <taxon>Plasmodiidae</taxon>
        <taxon>Plasmodium</taxon>
        <taxon>Plasmodium (Laverania)</taxon>
    </lineage>
</organism>
<feature type="non-terminal residue" evidence="2">
    <location>
        <position position="1"/>
    </location>
</feature>
<evidence type="ECO:0000259" key="1">
    <source>
        <dbReference type="Pfam" id="PF05424"/>
    </source>
</evidence>
<dbReference type="GO" id="GO:0016020">
    <property type="term" value="C:membrane"/>
    <property type="evidence" value="ECO:0007669"/>
    <property type="project" value="InterPro"/>
</dbReference>
<evidence type="ECO:0000313" key="2">
    <source>
        <dbReference type="EMBL" id="ABB88687.1"/>
    </source>
</evidence>